<evidence type="ECO:0000313" key="2">
    <source>
        <dbReference type="Proteomes" id="UP000800200"/>
    </source>
</evidence>
<dbReference type="EMBL" id="ML994749">
    <property type="protein sequence ID" value="KAF2175050.1"/>
    <property type="molecule type" value="Genomic_DNA"/>
</dbReference>
<reference evidence="1" key="1">
    <citation type="journal article" date="2020" name="Stud. Mycol.">
        <title>101 Dothideomycetes genomes: a test case for predicting lifestyles and emergence of pathogens.</title>
        <authorList>
            <person name="Haridas S."/>
            <person name="Albert R."/>
            <person name="Binder M."/>
            <person name="Bloem J."/>
            <person name="Labutti K."/>
            <person name="Salamov A."/>
            <person name="Andreopoulos B."/>
            <person name="Baker S."/>
            <person name="Barry K."/>
            <person name="Bills G."/>
            <person name="Bluhm B."/>
            <person name="Cannon C."/>
            <person name="Castanera R."/>
            <person name="Culley D."/>
            <person name="Daum C."/>
            <person name="Ezra D."/>
            <person name="Gonzalez J."/>
            <person name="Henrissat B."/>
            <person name="Kuo A."/>
            <person name="Liang C."/>
            <person name="Lipzen A."/>
            <person name="Lutzoni F."/>
            <person name="Magnuson J."/>
            <person name="Mondo S."/>
            <person name="Nolan M."/>
            <person name="Ohm R."/>
            <person name="Pangilinan J."/>
            <person name="Park H.-J."/>
            <person name="Ramirez L."/>
            <person name="Alfaro M."/>
            <person name="Sun H."/>
            <person name="Tritt A."/>
            <person name="Yoshinaga Y."/>
            <person name="Zwiers L.-H."/>
            <person name="Turgeon B."/>
            <person name="Goodwin S."/>
            <person name="Spatafora J."/>
            <person name="Crous P."/>
            <person name="Grigoriev I."/>
        </authorList>
    </citation>
    <scope>NUCLEOTIDE SEQUENCE</scope>
    <source>
        <strain evidence="1">CBS 207.26</strain>
    </source>
</reference>
<proteinExistence type="predicted"/>
<gene>
    <name evidence="1" type="ORF">K469DRAFT_703379</name>
</gene>
<dbReference type="Proteomes" id="UP000800200">
    <property type="component" value="Unassembled WGS sequence"/>
</dbReference>
<sequence>MKGGLLHPRLQLYPVFCKISTPVQCRFYAPPATIDEEALGPTRQDGHQTFRVRKDGKPLPLPPVLDPVVISERGRWEQRKARPNVKNLTPFQQKLHKCSYAHALASPVRQCRSTFLLLPSAFLITLHPRPHPKTSEPWLLPVSLTASSRAFGPPFRFLGRKIVVLQLGQKEKYKSGVYQRLVDKLGSKAYNMVWRQDMADMILSLLQKALMSKLGWHFRRCSKQLVDCNSPSPPDVEAIDDISCVLYLRSLKSRADGIQEQAYKIVEDVEKLAKHYAEGQKEVLDPHKRNSASHYPPSWWKGPIVPHLNLRLRFPPLEFMTTEWRGQRVAVYSLFDLLGEEKMRELLQGTRFEWAKCVVIKRGRSSVAVEVLLMQLQAFLAVPGP</sequence>
<name>A0A6A6DAR1_9PEZI</name>
<organism evidence="1 2">
    <name type="scientific">Zopfia rhizophila CBS 207.26</name>
    <dbReference type="NCBI Taxonomy" id="1314779"/>
    <lineage>
        <taxon>Eukaryota</taxon>
        <taxon>Fungi</taxon>
        <taxon>Dikarya</taxon>
        <taxon>Ascomycota</taxon>
        <taxon>Pezizomycotina</taxon>
        <taxon>Dothideomycetes</taxon>
        <taxon>Dothideomycetes incertae sedis</taxon>
        <taxon>Zopfiaceae</taxon>
        <taxon>Zopfia</taxon>
    </lineage>
</organism>
<dbReference type="OrthoDB" id="3363286at2759"/>
<protein>
    <submittedName>
        <fullName evidence="1">Uncharacterized protein</fullName>
    </submittedName>
</protein>
<accession>A0A6A6DAR1</accession>
<keyword evidence="2" id="KW-1185">Reference proteome</keyword>
<evidence type="ECO:0000313" key="1">
    <source>
        <dbReference type="EMBL" id="KAF2175050.1"/>
    </source>
</evidence>
<dbReference type="AlphaFoldDB" id="A0A6A6DAR1"/>